<reference evidence="1" key="1">
    <citation type="journal article" date="2014" name="Nat. Genet.">
        <title>The genome of the stress-tolerant wild tomato species Solanum pennellii.</title>
        <authorList>
            <person name="Bolger A."/>
            <person name="Scossa F."/>
            <person name="Bolger M.E."/>
            <person name="Lanz C."/>
            <person name="Maumus F."/>
            <person name="Tohge T."/>
            <person name="Quesneville H."/>
            <person name="Alseekh S."/>
            <person name="Sorensen I."/>
            <person name="Lichtenstein G."/>
            <person name="Fich E.A."/>
            <person name="Conte M."/>
            <person name="Keller H."/>
            <person name="Schneeberger K."/>
            <person name="Schwacke R."/>
            <person name="Ofner I."/>
            <person name="Vrebalov J."/>
            <person name="Xu Y."/>
            <person name="Osorio S."/>
            <person name="Aflitos S.A."/>
            <person name="Schijlen E."/>
            <person name="Jimenez-Gomez J.M."/>
            <person name="Ryngajllo M."/>
            <person name="Kimura S."/>
            <person name="Kumar R."/>
            <person name="Koenig D."/>
            <person name="Headland L.R."/>
            <person name="Maloof J.N."/>
            <person name="Sinha N."/>
            <person name="van Ham R.C."/>
            <person name="Lankhorst R.K."/>
            <person name="Mao L."/>
            <person name="Vogel A."/>
            <person name="Arsova B."/>
            <person name="Panstruga R."/>
            <person name="Fei Z."/>
            <person name="Rose J.K."/>
            <person name="Zamir D."/>
            <person name="Carrari F."/>
            <person name="Giovannoni J.J."/>
            <person name="Weigel D."/>
            <person name="Usadel B."/>
            <person name="Fernie A.R."/>
        </authorList>
    </citation>
    <scope>NUCLEOTIDE SEQUENCE [LARGE SCALE GENOMIC DNA]</scope>
    <source>
        <strain evidence="1">cv. LA0716</strain>
    </source>
</reference>
<dbReference type="RefSeq" id="XP_015065536.1">
    <property type="nucleotide sequence ID" value="XM_015210050.2"/>
</dbReference>
<proteinExistence type="predicted"/>
<evidence type="ECO:0000313" key="2">
    <source>
        <dbReference type="RefSeq" id="XP_015065536.1"/>
    </source>
</evidence>
<gene>
    <name evidence="2" type="primary">LOC107010768</name>
</gene>
<reference evidence="2" key="2">
    <citation type="submission" date="2025-08" db="UniProtKB">
        <authorList>
            <consortium name="RefSeq"/>
        </authorList>
    </citation>
    <scope>IDENTIFICATION</scope>
</reference>
<organism evidence="1 2">
    <name type="scientific">Solanum pennellii</name>
    <name type="common">Tomato</name>
    <name type="synonym">Lycopersicon pennellii</name>
    <dbReference type="NCBI Taxonomy" id="28526"/>
    <lineage>
        <taxon>Eukaryota</taxon>
        <taxon>Viridiplantae</taxon>
        <taxon>Streptophyta</taxon>
        <taxon>Embryophyta</taxon>
        <taxon>Tracheophyta</taxon>
        <taxon>Spermatophyta</taxon>
        <taxon>Magnoliopsida</taxon>
        <taxon>eudicotyledons</taxon>
        <taxon>Gunneridae</taxon>
        <taxon>Pentapetalae</taxon>
        <taxon>asterids</taxon>
        <taxon>lamiids</taxon>
        <taxon>Solanales</taxon>
        <taxon>Solanaceae</taxon>
        <taxon>Solanoideae</taxon>
        <taxon>Solaneae</taxon>
        <taxon>Solanum</taxon>
        <taxon>Solanum subgen. Lycopersicon</taxon>
    </lineage>
</organism>
<keyword evidence="1" id="KW-1185">Reference proteome</keyword>
<protein>
    <submittedName>
        <fullName evidence="2">Uncharacterized protein LOC107010768</fullName>
    </submittedName>
</protein>
<evidence type="ECO:0000313" key="1">
    <source>
        <dbReference type="Proteomes" id="UP000694930"/>
    </source>
</evidence>
<dbReference type="Proteomes" id="UP000694930">
    <property type="component" value="Chromosome 2"/>
</dbReference>
<name>A0ABM1G3M9_SOLPN</name>
<accession>A0ABM1G3M9</accession>
<sequence>MVIVEEEFWKSLNMNSSTIKDTHDVKGMESVDYQSSVGQGQEQRPVEVIHQPQIQSNTSGGVLANAAASVASTLESAKRAISRK</sequence>
<dbReference type="GeneID" id="107010768"/>